<feature type="transmembrane region" description="Helical" evidence="2">
    <location>
        <begin position="244"/>
        <end position="266"/>
    </location>
</feature>
<evidence type="ECO:0000256" key="1">
    <source>
        <dbReference type="SAM" id="MobiDB-lite"/>
    </source>
</evidence>
<feature type="compositionally biased region" description="Pro residues" evidence="1">
    <location>
        <begin position="538"/>
        <end position="552"/>
    </location>
</feature>
<feature type="compositionally biased region" description="Polar residues" evidence="1">
    <location>
        <begin position="641"/>
        <end position="658"/>
    </location>
</feature>
<proteinExistence type="predicted"/>
<evidence type="ECO:0000313" key="4">
    <source>
        <dbReference type="Proteomes" id="UP001148786"/>
    </source>
</evidence>
<dbReference type="AlphaFoldDB" id="A0A9W8JQS6"/>
<sequence>MTNMYPSYSLQSLQDQCQCHACAASATCDSSDHNRAAANPFASLGTSGTTHEYSPPPPPVSPPYIPNRPSEYPPYSPVYGGPYYPPYTPYPPPHASFWSRVGSVLRWPFGRKNKPQGPATWVGGETSPHVVFVTPSASDSTDSLEKVVNFLALTLPSQVYLLLLLRLPSLYFSRVARIFEEADLTLPELKKMALETASRARSGGGQFDVQVFESKNSNLPPQYERLKATWEGFIDSVMREWKTFNIISVLLLSAILTILQIEAAAADPISRYAALFSLICALISLLFGCMYVIRFGSMRKTYKAAEWALKDEISHMVERLGPASNASNLVDLVYHPVHRVYHVLRLAHKRRGYNTTLAHVRRRASNRTFRRYGEVMERAWKQRIDAWLDEKASNPYGSGPHYPHFSYPHSSYPHFGSGYTPFVPPLGSETGYPTDFVPPPGFQMYSDPNLPRYGFASDASGYPTQENPTLLPASSYHPPPEPYDTPDQSRSQSPDSTSSRTDATRANTVRNSGNRASYSRQNTMDSTLSYVSSTDSNPLPPASYPPPPPLSPKIPLVSNFNPPANAPPIKHRLAIPPPPNLPPIPGTPMTAFSNRSLGSRSNGDSPLPAPGEEDVDLQDNRVRFRSPLVSVQGSSGGTATWGGQSPRSVDGSSPMAGQSTGATSSTSRSSPNIGPPSTPLFSGGASSSKESLHAHDTTET</sequence>
<feature type="region of interest" description="Disordered" evidence="1">
    <location>
        <begin position="39"/>
        <end position="59"/>
    </location>
</feature>
<feature type="compositionally biased region" description="Low complexity" evidence="1">
    <location>
        <begin position="659"/>
        <end position="670"/>
    </location>
</feature>
<feature type="compositionally biased region" description="Basic and acidic residues" evidence="1">
    <location>
        <begin position="690"/>
        <end position="700"/>
    </location>
</feature>
<dbReference type="OrthoDB" id="3062801at2759"/>
<feature type="compositionally biased region" description="Low complexity" evidence="1">
    <location>
        <begin position="485"/>
        <end position="501"/>
    </location>
</feature>
<organism evidence="3 4">
    <name type="scientific">Agrocybe chaxingu</name>
    <dbReference type="NCBI Taxonomy" id="84603"/>
    <lineage>
        <taxon>Eukaryota</taxon>
        <taxon>Fungi</taxon>
        <taxon>Dikarya</taxon>
        <taxon>Basidiomycota</taxon>
        <taxon>Agaricomycotina</taxon>
        <taxon>Agaricomycetes</taxon>
        <taxon>Agaricomycetidae</taxon>
        <taxon>Agaricales</taxon>
        <taxon>Agaricineae</taxon>
        <taxon>Strophariaceae</taxon>
        <taxon>Agrocybe</taxon>
    </lineage>
</organism>
<evidence type="ECO:0000256" key="2">
    <source>
        <dbReference type="SAM" id="Phobius"/>
    </source>
</evidence>
<comment type="caution">
    <text evidence="3">The sequence shown here is derived from an EMBL/GenBank/DDBJ whole genome shotgun (WGS) entry which is preliminary data.</text>
</comment>
<gene>
    <name evidence="3" type="ORF">NLJ89_g10687</name>
</gene>
<protein>
    <submittedName>
        <fullName evidence="3">Uncharacterized protein</fullName>
    </submittedName>
</protein>
<keyword evidence="4" id="KW-1185">Reference proteome</keyword>
<accession>A0A9W8JQS6</accession>
<feature type="compositionally biased region" description="Pro residues" evidence="1">
    <location>
        <begin position="575"/>
        <end position="586"/>
    </location>
</feature>
<feature type="compositionally biased region" description="Polar residues" evidence="1">
    <location>
        <begin position="504"/>
        <end position="535"/>
    </location>
</feature>
<feature type="transmembrane region" description="Helical" evidence="2">
    <location>
        <begin position="272"/>
        <end position="293"/>
    </location>
</feature>
<dbReference type="EMBL" id="JANKHO010002064">
    <property type="protein sequence ID" value="KAJ3495064.1"/>
    <property type="molecule type" value="Genomic_DNA"/>
</dbReference>
<feature type="compositionally biased region" description="Polar residues" evidence="1">
    <location>
        <begin position="590"/>
        <end position="604"/>
    </location>
</feature>
<keyword evidence="2" id="KW-0812">Transmembrane</keyword>
<evidence type="ECO:0000313" key="3">
    <source>
        <dbReference type="EMBL" id="KAJ3495064.1"/>
    </source>
</evidence>
<keyword evidence="2" id="KW-1133">Transmembrane helix</keyword>
<feature type="region of interest" description="Disordered" evidence="1">
    <location>
        <begin position="456"/>
        <end position="700"/>
    </location>
</feature>
<name>A0A9W8JQS6_9AGAR</name>
<keyword evidence="2" id="KW-0472">Membrane</keyword>
<reference evidence="3" key="1">
    <citation type="submission" date="2022-07" db="EMBL/GenBank/DDBJ databases">
        <title>Genome Sequence of Agrocybe chaxingu.</title>
        <authorList>
            <person name="Buettner E."/>
        </authorList>
    </citation>
    <scope>NUCLEOTIDE SEQUENCE</scope>
    <source>
        <strain evidence="3">MP-N11</strain>
    </source>
</reference>
<dbReference type="Proteomes" id="UP001148786">
    <property type="component" value="Unassembled WGS sequence"/>
</dbReference>